<dbReference type="InterPro" id="IPR053070">
    <property type="entry name" value="RING-type_E3_ubiquitin-ligase"/>
</dbReference>
<keyword evidence="1" id="KW-0863">Zinc-finger</keyword>
<keyword evidence="5" id="KW-1185">Reference proteome</keyword>
<dbReference type="InterPro" id="IPR013083">
    <property type="entry name" value="Znf_RING/FYVE/PHD"/>
</dbReference>
<proteinExistence type="predicted"/>
<accession>A0A6A1UWQ8</accession>
<gene>
    <name evidence="4" type="ORF">CJ030_MR8G027422</name>
</gene>
<feature type="domain" description="RING-type" evidence="3">
    <location>
        <begin position="21"/>
        <end position="63"/>
    </location>
</feature>
<dbReference type="AlphaFoldDB" id="A0A6A1UWQ8"/>
<dbReference type="PANTHER" id="PTHR47035">
    <property type="entry name" value="OS11G0150450 PROTEIN"/>
    <property type="match status" value="1"/>
</dbReference>
<keyword evidence="1" id="KW-0479">Metal-binding</keyword>
<evidence type="ECO:0000313" key="4">
    <source>
        <dbReference type="EMBL" id="KAB1204731.1"/>
    </source>
</evidence>
<evidence type="ECO:0000256" key="2">
    <source>
        <dbReference type="SAM" id="MobiDB-lite"/>
    </source>
</evidence>
<keyword evidence="1" id="KW-0862">Zinc</keyword>
<evidence type="ECO:0000259" key="3">
    <source>
        <dbReference type="PROSITE" id="PS50089"/>
    </source>
</evidence>
<organism evidence="4 5">
    <name type="scientific">Morella rubra</name>
    <name type="common">Chinese bayberry</name>
    <dbReference type="NCBI Taxonomy" id="262757"/>
    <lineage>
        <taxon>Eukaryota</taxon>
        <taxon>Viridiplantae</taxon>
        <taxon>Streptophyta</taxon>
        <taxon>Embryophyta</taxon>
        <taxon>Tracheophyta</taxon>
        <taxon>Spermatophyta</taxon>
        <taxon>Magnoliopsida</taxon>
        <taxon>eudicotyledons</taxon>
        <taxon>Gunneridae</taxon>
        <taxon>Pentapetalae</taxon>
        <taxon>rosids</taxon>
        <taxon>fabids</taxon>
        <taxon>Fagales</taxon>
        <taxon>Myricaceae</taxon>
        <taxon>Morella</taxon>
    </lineage>
</organism>
<dbReference type="EMBL" id="RXIC02000026">
    <property type="protein sequence ID" value="KAB1204731.1"/>
    <property type="molecule type" value="Genomic_DNA"/>
</dbReference>
<dbReference type="SUPFAM" id="SSF57850">
    <property type="entry name" value="RING/U-box"/>
    <property type="match status" value="1"/>
</dbReference>
<feature type="region of interest" description="Disordered" evidence="2">
    <location>
        <begin position="85"/>
        <end position="110"/>
    </location>
</feature>
<evidence type="ECO:0000313" key="5">
    <source>
        <dbReference type="Proteomes" id="UP000516437"/>
    </source>
</evidence>
<dbReference type="InterPro" id="IPR001841">
    <property type="entry name" value="Znf_RING"/>
</dbReference>
<feature type="compositionally biased region" description="Basic and acidic residues" evidence="2">
    <location>
        <begin position="100"/>
        <end position="110"/>
    </location>
</feature>
<dbReference type="PROSITE" id="PS50089">
    <property type="entry name" value="ZF_RING_2"/>
    <property type="match status" value="1"/>
</dbReference>
<dbReference type="OrthoDB" id="8062037at2759"/>
<protein>
    <submittedName>
        <fullName evidence="4">E3 ubiquitin-protein ligase ATL59</fullName>
    </submittedName>
</protein>
<dbReference type="Gene3D" id="3.30.40.10">
    <property type="entry name" value="Zinc/RING finger domain, C3HC4 (zinc finger)"/>
    <property type="match status" value="1"/>
</dbReference>
<dbReference type="Pfam" id="PF13639">
    <property type="entry name" value="zf-RING_2"/>
    <property type="match status" value="1"/>
</dbReference>
<dbReference type="PANTHER" id="PTHR47035:SF3">
    <property type="entry name" value="OS11G0150450 PROTEIN"/>
    <property type="match status" value="1"/>
</dbReference>
<name>A0A6A1UWQ8_9ROSI</name>
<reference evidence="4 5" key="1">
    <citation type="journal article" date="2019" name="Plant Biotechnol. J.">
        <title>The red bayberry genome and genetic basis of sex determination.</title>
        <authorList>
            <person name="Jia H.M."/>
            <person name="Jia H.J."/>
            <person name="Cai Q.L."/>
            <person name="Wang Y."/>
            <person name="Zhao H.B."/>
            <person name="Yang W.F."/>
            <person name="Wang G.Y."/>
            <person name="Li Y.H."/>
            <person name="Zhan D.L."/>
            <person name="Shen Y.T."/>
            <person name="Niu Q.F."/>
            <person name="Chang L."/>
            <person name="Qiu J."/>
            <person name="Zhao L."/>
            <person name="Xie H.B."/>
            <person name="Fu W.Y."/>
            <person name="Jin J."/>
            <person name="Li X.W."/>
            <person name="Jiao Y."/>
            <person name="Zhou C.C."/>
            <person name="Tu T."/>
            <person name="Chai C.Y."/>
            <person name="Gao J.L."/>
            <person name="Fan L.J."/>
            <person name="van de Weg E."/>
            <person name="Wang J.Y."/>
            <person name="Gao Z.S."/>
        </authorList>
    </citation>
    <scope>NUCLEOTIDE SEQUENCE [LARGE SCALE GENOMIC DNA]</scope>
    <source>
        <tissue evidence="4">Leaves</tissue>
    </source>
</reference>
<comment type="caution">
    <text evidence="4">The sequence shown here is derived from an EMBL/GenBank/DDBJ whole genome shotgun (WGS) entry which is preliminary data.</text>
</comment>
<evidence type="ECO:0000256" key="1">
    <source>
        <dbReference type="PROSITE-ProRule" id="PRU00175"/>
    </source>
</evidence>
<dbReference type="SMART" id="SM00184">
    <property type="entry name" value="RING"/>
    <property type="match status" value="1"/>
</dbReference>
<sequence>MREALPVILYQESLSATDAKCSVCLGNYEADDRMQQIPACGHIFPLDCIARWLITHSTCPLCRLSLLPSAKASVEPNDVQVEISDGSFVAEKSNPTSLEESSKAREKANN</sequence>
<dbReference type="GO" id="GO:0008270">
    <property type="term" value="F:zinc ion binding"/>
    <property type="evidence" value="ECO:0007669"/>
    <property type="project" value="UniProtKB-KW"/>
</dbReference>
<dbReference type="Proteomes" id="UP000516437">
    <property type="component" value="Chromosome 8"/>
</dbReference>